<reference evidence="7" key="1">
    <citation type="journal article" date="2023" name="Comput. Struct. Biotechnol. J.">
        <title>Discovery of a novel marine Bacteroidetes with a rich repertoire of carbohydrate-active enzymes.</title>
        <authorList>
            <person name="Chen B."/>
            <person name="Liu G."/>
            <person name="Chen Q."/>
            <person name="Wang H."/>
            <person name="Liu L."/>
            <person name="Tang K."/>
        </authorList>
    </citation>
    <scope>NUCLEOTIDE SEQUENCE</scope>
    <source>
        <strain evidence="7">TK19036</strain>
    </source>
</reference>
<reference evidence="7" key="2">
    <citation type="journal article" date="2024" name="Antonie Van Leeuwenhoek">
        <title>Roseihalotalea indica gen. nov., sp. nov., a halophilic Bacteroidetes from mesopelagic Southwest Indian Ocean with higher carbohydrate metabolic potential.</title>
        <authorList>
            <person name="Chen B."/>
            <person name="Zhang M."/>
            <person name="Lin D."/>
            <person name="Ye J."/>
            <person name="Tang K."/>
        </authorList>
    </citation>
    <scope>NUCLEOTIDE SEQUENCE</scope>
    <source>
        <strain evidence="7">TK19036</strain>
    </source>
</reference>
<sequence length="454" mass="51259">MEKSPSTVKVLVLERGKFIPQQARLQKVRDEYFTKLPFNDPPDSIINTTPDKVWWFEANFGGGSNCWNGNTPRFMPNDFRMKSQYGVGVDWPITYEDIAPYYDETEAIMAISGPSETAYPRKSDYPLPSHQLSTVDRILAKEYGPLYFSQPTARASAATGQRGVCCTTTVCHLCPVDAKFTIENSLKHLYDDPRVELRMGAQVYQLGLYQDRVRSVHYYHQQKEQTVQGEVVAMGANPLFNAHILLNSGDSNPRTGKGLCEQVGIEATLYLDDLPNVGGSSSISANGYFMYDGDHRQDRAGCLIESYNGSFFRNEWGKWRNLMKLRFVYEDIPQEQNYVALSDDLTKPLVYFEGYSDYVQRAIDRLDSDIHHFFGMLPIEQVMVSNAVEPTEFHICATTPMSTLASEGVVDQHLIHHQYRNLFVLGSGVYPTITPANPTLTLSALSLRAADQVF</sequence>
<dbReference type="EMBL" id="CP120682">
    <property type="protein sequence ID" value="WKN34834.1"/>
    <property type="molecule type" value="Genomic_DNA"/>
</dbReference>
<evidence type="ECO:0000256" key="4">
    <source>
        <dbReference type="ARBA" id="ARBA00022827"/>
    </source>
</evidence>
<dbReference type="Gene3D" id="3.50.50.60">
    <property type="entry name" value="FAD/NAD(P)-binding domain"/>
    <property type="match status" value="2"/>
</dbReference>
<feature type="domain" description="Glucose-methanol-choline oxidoreductase C-terminal" evidence="6">
    <location>
        <begin position="384"/>
        <end position="445"/>
    </location>
</feature>
<dbReference type="PANTHER" id="PTHR42784">
    <property type="entry name" value="PYRANOSE 2-OXIDASE"/>
    <property type="match status" value="1"/>
</dbReference>
<evidence type="ECO:0000259" key="6">
    <source>
        <dbReference type="Pfam" id="PF05199"/>
    </source>
</evidence>
<evidence type="ECO:0000256" key="2">
    <source>
        <dbReference type="ARBA" id="ARBA00010790"/>
    </source>
</evidence>
<keyword evidence="4" id="KW-0274">FAD</keyword>
<dbReference type="InterPro" id="IPR036188">
    <property type="entry name" value="FAD/NAD-bd_sf"/>
</dbReference>
<dbReference type="AlphaFoldDB" id="A0AA49GJI2"/>
<protein>
    <submittedName>
        <fullName evidence="7">GMC oxidoreductase</fullName>
    </submittedName>
</protein>
<dbReference type="SUPFAM" id="SSF51905">
    <property type="entry name" value="FAD/NAD(P)-binding domain"/>
    <property type="match status" value="1"/>
</dbReference>
<dbReference type="InterPro" id="IPR051473">
    <property type="entry name" value="P2Ox-like"/>
</dbReference>
<gene>
    <name evidence="7" type="ORF">K4G66_20890</name>
</gene>
<dbReference type="Pfam" id="PF05199">
    <property type="entry name" value="GMC_oxred_C"/>
    <property type="match status" value="1"/>
</dbReference>
<keyword evidence="3" id="KW-0285">Flavoprotein</keyword>
<dbReference type="InterPro" id="IPR007867">
    <property type="entry name" value="GMC_OxRtase_C"/>
</dbReference>
<comment type="similarity">
    <text evidence="2">Belongs to the GMC oxidoreductase family.</text>
</comment>
<comment type="cofactor">
    <cofactor evidence="1">
        <name>FAD</name>
        <dbReference type="ChEBI" id="CHEBI:57692"/>
    </cofactor>
</comment>
<evidence type="ECO:0000313" key="7">
    <source>
        <dbReference type="EMBL" id="WKN34834.1"/>
    </source>
</evidence>
<proteinExistence type="inferred from homology"/>
<name>A0AA49GJI2_9BACT</name>
<accession>A0AA49GJI2</accession>
<evidence type="ECO:0000256" key="5">
    <source>
        <dbReference type="ARBA" id="ARBA00023002"/>
    </source>
</evidence>
<organism evidence="7">
    <name type="scientific">Roseihalotalea indica</name>
    <dbReference type="NCBI Taxonomy" id="2867963"/>
    <lineage>
        <taxon>Bacteria</taxon>
        <taxon>Pseudomonadati</taxon>
        <taxon>Bacteroidota</taxon>
        <taxon>Cytophagia</taxon>
        <taxon>Cytophagales</taxon>
        <taxon>Catalimonadaceae</taxon>
        <taxon>Roseihalotalea</taxon>
    </lineage>
</organism>
<dbReference type="GO" id="GO:0016614">
    <property type="term" value="F:oxidoreductase activity, acting on CH-OH group of donors"/>
    <property type="evidence" value="ECO:0007669"/>
    <property type="project" value="InterPro"/>
</dbReference>
<keyword evidence="5" id="KW-0560">Oxidoreductase</keyword>
<dbReference type="PANTHER" id="PTHR42784:SF1">
    <property type="entry name" value="PYRANOSE 2-OXIDASE"/>
    <property type="match status" value="1"/>
</dbReference>
<evidence type="ECO:0000256" key="1">
    <source>
        <dbReference type="ARBA" id="ARBA00001974"/>
    </source>
</evidence>
<evidence type="ECO:0000256" key="3">
    <source>
        <dbReference type="ARBA" id="ARBA00022630"/>
    </source>
</evidence>